<reference evidence="2 3" key="1">
    <citation type="submission" date="2019-11" db="EMBL/GenBank/DDBJ databases">
        <authorList>
            <person name="Jiao W.-B."/>
            <person name="Schneeberger K."/>
        </authorList>
    </citation>
    <scope>NUCLEOTIDE SEQUENCE [LARGE SCALE GENOMIC DNA]</scope>
    <source>
        <strain evidence="3">cv. An-1</strain>
    </source>
</reference>
<feature type="region of interest" description="Disordered" evidence="1">
    <location>
        <begin position="78"/>
        <end position="130"/>
    </location>
</feature>
<gene>
    <name evidence="2" type="ORF">AN1_LOCUS25716</name>
</gene>
<feature type="compositionally biased region" description="Basic and acidic residues" evidence="1">
    <location>
        <begin position="93"/>
        <end position="115"/>
    </location>
</feature>
<feature type="compositionally biased region" description="Acidic residues" evidence="1">
    <location>
        <begin position="116"/>
        <end position="130"/>
    </location>
</feature>
<name>A0A654GAX5_ARATH</name>
<evidence type="ECO:0000313" key="2">
    <source>
        <dbReference type="EMBL" id="VYS70333.1"/>
    </source>
</evidence>
<feature type="compositionally biased region" description="Basic residues" evidence="1">
    <location>
        <begin position="78"/>
        <end position="89"/>
    </location>
</feature>
<proteinExistence type="predicted"/>
<sequence>MMKCIWCVVYKISTLVKSGAQGVANHLQHEEKMLVSPDVVGSPSSRPTQTEVDRQFELDLQKGREKYKGATILKKNERKKWERKNRRNQSKSLVKEEEAELVKEEKEKEEQRTEKEEEEEEEEEETTETK</sequence>
<feature type="compositionally biased region" description="Basic and acidic residues" evidence="1">
    <location>
        <begin position="51"/>
        <end position="60"/>
    </location>
</feature>
<feature type="region of interest" description="Disordered" evidence="1">
    <location>
        <begin position="35"/>
        <end position="60"/>
    </location>
</feature>
<organism evidence="2 3">
    <name type="scientific">Arabidopsis thaliana</name>
    <name type="common">Mouse-ear cress</name>
    <dbReference type="NCBI Taxonomy" id="3702"/>
    <lineage>
        <taxon>Eukaryota</taxon>
        <taxon>Viridiplantae</taxon>
        <taxon>Streptophyta</taxon>
        <taxon>Embryophyta</taxon>
        <taxon>Tracheophyta</taxon>
        <taxon>Spermatophyta</taxon>
        <taxon>Magnoliopsida</taxon>
        <taxon>eudicotyledons</taxon>
        <taxon>Gunneridae</taxon>
        <taxon>Pentapetalae</taxon>
        <taxon>rosids</taxon>
        <taxon>malvids</taxon>
        <taxon>Brassicales</taxon>
        <taxon>Brassicaceae</taxon>
        <taxon>Camelineae</taxon>
        <taxon>Arabidopsis</taxon>
    </lineage>
</organism>
<evidence type="ECO:0000313" key="3">
    <source>
        <dbReference type="Proteomes" id="UP000426265"/>
    </source>
</evidence>
<dbReference type="EMBL" id="CACRSJ010000110">
    <property type="protein sequence ID" value="VYS70333.1"/>
    <property type="molecule type" value="Genomic_DNA"/>
</dbReference>
<dbReference type="Proteomes" id="UP000426265">
    <property type="component" value="Unassembled WGS sequence"/>
</dbReference>
<accession>A0A654GAX5</accession>
<dbReference type="AlphaFoldDB" id="A0A654GAX5"/>
<evidence type="ECO:0000256" key="1">
    <source>
        <dbReference type="SAM" id="MobiDB-lite"/>
    </source>
</evidence>
<protein>
    <submittedName>
        <fullName evidence="2">Uncharacterized protein</fullName>
    </submittedName>
</protein>
<dbReference type="ExpressionAtlas" id="A0A654GAX5">
    <property type="expression patterns" value="baseline and differential"/>
</dbReference>